<dbReference type="PANTHER" id="PTHR46314:SF2">
    <property type="entry name" value="SOLUTE CARRIER FAMILY 25 MEMBER 44"/>
    <property type="match status" value="1"/>
</dbReference>
<dbReference type="EMBL" id="LR002780">
    <property type="protein sequence ID" value="SVE72399.1"/>
    <property type="molecule type" value="mRNA"/>
</dbReference>
<proteinExistence type="evidence at transcript level"/>
<keyword evidence="3 8" id="KW-0813">Transport</keyword>
<dbReference type="Gene3D" id="1.50.40.10">
    <property type="entry name" value="Mitochondrial carrier domain"/>
    <property type="match status" value="2"/>
</dbReference>
<gene>
    <name evidence="10" type="primary">EOG090X08ST</name>
</gene>
<dbReference type="InterPro" id="IPR018108">
    <property type="entry name" value="MCP_transmembrane"/>
</dbReference>
<sequence length="413" mass="46783">MVRTSLYPFTLVKTRLQIQKGNEVYKGTWDAFRKIVKNEGFKGLYKGFWVNLFSIVSGTFYVLTYENVRHLLQANNVTDSRIRALVAGGCASLIGQTIIVPIDVISQHLMMVGQKVDGVAQNIKPSLSNGVGKSKTQLALAITKDIYHIDGLRGFYRGYVASLFTYVPSSALWWTFYHLYQDHLNDLFPSWFPHLGIQCTSAILGGLTTTTLINPLDIVRARLQVQRLDSIGQTFRILWREERFYTFTKGLTARLIMSTFYSFSIILGYESVKRWSVKEQYREQIRCACVSNLPLAADLLYGGLIESWLRHVETVSKLELRDILLSTLKAIRDSLRRRYAFTSPVPLTGDLTTLMIILDSHLGLPLVPNPFTSCSKFAKQLENMLSNAKNLGDLNIPRQLHIAEYALPSIKLG</sequence>
<keyword evidence="5" id="KW-0677">Repeat</keyword>
<evidence type="ECO:0000256" key="7">
    <source>
        <dbReference type="PROSITE-ProRule" id="PRU00282"/>
    </source>
</evidence>
<feature type="repeat" description="Solcar" evidence="7">
    <location>
        <begin position="79"/>
        <end position="183"/>
    </location>
</feature>
<dbReference type="PROSITE" id="PS50920">
    <property type="entry name" value="SOLCAR"/>
    <property type="match status" value="3"/>
</dbReference>
<name>A0A4Y7LYB2_9CRUS</name>
<comment type="similarity">
    <text evidence="2 8">Belongs to the mitochondrial carrier (TC 2.A.29) family.</text>
</comment>
<evidence type="ECO:0000256" key="1">
    <source>
        <dbReference type="ARBA" id="ARBA00004141"/>
    </source>
</evidence>
<feature type="transmembrane region" description="Helical" evidence="9">
    <location>
        <begin position="159"/>
        <end position="180"/>
    </location>
</feature>
<dbReference type="SUPFAM" id="SSF103506">
    <property type="entry name" value="Mitochondrial carrier"/>
    <property type="match status" value="1"/>
</dbReference>
<dbReference type="Pfam" id="PF00153">
    <property type="entry name" value="Mito_carr"/>
    <property type="match status" value="3"/>
</dbReference>
<evidence type="ECO:0000256" key="6">
    <source>
        <dbReference type="ARBA" id="ARBA00023136"/>
    </source>
</evidence>
<dbReference type="AlphaFoldDB" id="A0A4Y7LYB2"/>
<dbReference type="InterPro" id="IPR042164">
    <property type="entry name" value="SLC25A44"/>
</dbReference>
<dbReference type="GO" id="GO:0016020">
    <property type="term" value="C:membrane"/>
    <property type="evidence" value="ECO:0007669"/>
    <property type="project" value="UniProtKB-SubCell"/>
</dbReference>
<evidence type="ECO:0000256" key="3">
    <source>
        <dbReference type="ARBA" id="ARBA00022448"/>
    </source>
</evidence>
<organism evidence="10">
    <name type="scientific">Daphnia similis</name>
    <dbReference type="NCBI Taxonomy" id="35528"/>
    <lineage>
        <taxon>Eukaryota</taxon>
        <taxon>Metazoa</taxon>
        <taxon>Ecdysozoa</taxon>
        <taxon>Arthropoda</taxon>
        <taxon>Crustacea</taxon>
        <taxon>Branchiopoda</taxon>
        <taxon>Diplostraca</taxon>
        <taxon>Cladocera</taxon>
        <taxon>Anomopoda</taxon>
        <taxon>Daphniidae</taxon>
        <taxon>Daphnia</taxon>
        <taxon>Daphnia similis group</taxon>
    </lineage>
</organism>
<evidence type="ECO:0000256" key="4">
    <source>
        <dbReference type="ARBA" id="ARBA00022692"/>
    </source>
</evidence>
<dbReference type="GO" id="GO:0015658">
    <property type="term" value="F:branched-chain amino acid transmembrane transporter activity"/>
    <property type="evidence" value="ECO:0007669"/>
    <property type="project" value="InterPro"/>
</dbReference>
<reference evidence="10" key="1">
    <citation type="submission" date="2018-08" db="EMBL/GenBank/DDBJ databases">
        <authorList>
            <person name="Cornetti L."/>
        </authorList>
    </citation>
    <scope>NUCLEOTIDE SEQUENCE</scope>
    <source>
        <strain evidence="10">CA-CBC-38</strain>
    </source>
</reference>
<comment type="subcellular location">
    <subcellularLocation>
        <location evidence="1">Membrane</location>
        <topology evidence="1">Multi-pass membrane protein</topology>
    </subcellularLocation>
</comment>
<keyword evidence="4 7" id="KW-0812">Transmembrane</keyword>
<feature type="transmembrane region" description="Helical" evidence="9">
    <location>
        <begin position="251"/>
        <end position="272"/>
    </location>
</feature>
<dbReference type="PRINTS" id="PR00926">
    <property type="entry name" value="MITOCARRIER"/>
</dbReference>
<feature type="repeat" description="Solcar" evidence="7">
    <location>
        <begin position="1"/>
        <end position="71"/>
    </location>
</feature>
<dbReference type="InterPro" id="IPR002067">
    <property type="entry name" value="MCP"/>
</dbReference>
<feature type="transmembrane region" description="Helical" evidence="9">
    <location>
        <begin position="84"/>
        <end position="105"/>
    </location>
</feature>
<keyword evidence="9" id="KW-1133">Transmembrane helix</keyword>
<evidence type="ECO:0000256" key="8">
    <source>
        <dbReference type="RuleBase" id="RU000488"/>
    </source>
</evidence>
<dbReference type="InterPro" id="IPR023395">
    <property type="entry name" value="MCP_dom_sf"/>
</dbReference>
<feature type="repeat" description="Solcar" evidence="7">
    <location>
        <begin position="193"/>
        <end position="275"/>
    </location>
</feature>
<dbReference type="GO" id="GO:0005739">
    <property type="term" value="C:mitochondrion"/>
    <property type="evidence" value="ECO:0007669"/>
    <property type="project" value="InterPro"/>
</dbReference>
<accession>A0A4Y7LYB2</accession>
<feature type="transmembrane region" description="Helical" evidence="9">
    <location>
        <begin position="43"/>
        <end position="64"/>
    </location>
</feature>
<evidence type="ECO:0000256" key="5">
    <source>
        <dbReference type="ARBA" id="ARBA00022737"/>
    </source>
</evidence>
<evidence type="ECO:0000313" key="10">
    <source>
        <dbReference type="EMBL" id="SVE72399.1"/>
    </source>
</evidence>
<evidence type="ECO:0000256" key="2">
    <source>
        <dbReference type="ARBA" id="ARBA00006375"/>
    </source>
</evidence>
<evidence type="ECO:0000256" key="9">
    <source>
        <dbReference type="SAM" id="Phobius"/>
    </source>
</evidence>
<dbReference type="GO" id="GO:0009083">
    <property type="term" value="P:branched-chain amino acid catabolic process"/>
    <property type="evidence" value="ECO:0007669"/>
    <property type="project" value="InterPro"/>
</dbReference>
<dbReference type="PANTHER" id="PTHR46314">
    <property type="entry name" value="SOLUTE CARRIER FAMILY 25 MEMBER 44"/>
    <property type="match status" value="1"/>
</dbReference>
<protein>
    <submittedName>
        <fullName evidence="10">EOG090X08ST</fullName>
    </submittedName>
</protein>
<keyword evidence="6 7" id="KW-0472">Membrane</keyword>